<gene>
    <name evidence="4" type="ORF">ENQ87_00480</name>
</gene>
<name>A0A831XD03_GEOME</name>
<dbReference type="EMBL" id="DSOV01000002">
    <property type="protein sequence ID" value="HEN40842.1"/>
    <property type="molecule type" value="Genomic_DNA"/>
</dbReference>
<dbReference type="AlphaFoldDB" id="A0A831XD03"/>
<dbReference type="GO" id="GO:0003700">
    <property type="term" value="F:DNA-binding transcription factor activity"/>
    <property type="evidence" value="ECO:0007669"/>
    <property type="project" value="TreeGrafter"/>
</dbReference>
<proteinExistence type="predicted"/>
<dbReference type="Gene3D" id="1.10.357.10">
    <property type="entry name" value="Tetracycline Repressor, domain 2"/>
    <property type="match status" value="1"/>
</dbReference>
<evidence type="ECO:0000256" key="2">
    <source>
        <dbReference type="PROSITE-ProRule" id="PRU00335"/>
    </source>
</evidence>
<keyword evidence="1 2" id="KW-0238">DNA-binding</keyword>
<dbReference type="PANTHER" id="PTHR30055:SF207">
    <property type="entry name" value="HTH-TYPE TRANSCRIPTIONAL REPRESSOR FATR"/>
    <property type="match status" value="1"/>
</dbReference>
<evidence type="ECO:0000259" key="3">
    <source>
        <dbReference type="PROSITE" id="PS50977"/>
    </source>
</evidence>
<feature type="domain" description="HTH tetR-type" evidence="3">
    <location>
        <begin position="4"/>
        <end position="64"/>
    </location>
</feature>
<accession>A0A831XD03</accession>
<dbReference type="InterPro" id="IPR050109">
    <property type="entry name" value="HTH-type_TetR-like_transc_reg"/>
</dbReference>
<dbReference type="Pfam" id="PF00440">
    <property type="entry name" value="TetR_N"/>
    <property type="match status" value="1"/>
</dbReference>
<organism evidence="4">
    <name type="scientific">Geobacter metallireducens</name>
    <dbReference type="NCBI Taxonomy" id="28232"/>
    <lineage>
        <taxon>Bacteria</taxon>
        <taxon>Pseudomonadati</taxon>
        <taxon>Thermodesulfobacteriota</taxon>
        <taxon>Desulfuromonadia</taxon>
        <taxon>Geobacterales</taxon>
        <taxon>Geobacteraceae</taxon>
        <taxon>Geobacter</taxon>
    </lineage>
</organism>
<comment type="caution">
    <text evidence="4">The sequence shown here is derived from an EMBL/GenBank/DDBJ whole genome shotgun (WGS) entry which is preliminary data.</text>
</comment>
<sequence>MSKSDKRDEIVRAALELIAEHGFHGAPMAMIADRAGVGAGTIYRYFENKDVLITELYREVEERMLPVIMKGYAPEGPIRERFLHLCAGLLRYFIDNPLVFRYVEQFHNSPYGVAFRRERILGEMEERFVYRELFEDGVALGMVKDLPLLVLFALALGPLLAVARDHILGFIALDDVLIARTIEACWDAVRR</sequence>
<evidence type="ECO:0000313" key="4">
    <source>
        <dbReference type="EMBL" id="HEN40842.1"/>
    </source>
</evidence>
<dbReference type="SUPFAM" id="SSF46689">
    <property type="entry name" value="Homeodomain-like"/>
    <property type="match status" value="1"/>
</dbReference>
<dbReference type="PROSITE" id="PS50977">
    <property type="entry name" value="HTH_TETR_2"/>
    <property type="match status" value="1"/>
</dbReference>
<dbReference type="Pfam" id="PF22604">
    <property type="entry name" value="TetR_HI_0893_C"/>
    <property type="match status" value="1"/>
</dbReference>
<feature type="DNA-binding region" description="H-T-H motif" evidence="2">
    <location>
        <begin position="27"/>
        <end position="46"/>
    </location>
</feature>
<dbReference type="InterPro" id="IPR001647">
    <property type="entry name" value="HTH_TetR"/>
</dbReference>
<dbReference type="PANTHER" id="PTHR30055">
    <property type="entry name" value="HTH-TYPE TRANSCRIPTIONAL REGULATOR RUTR"/>
    <property type="match status" value="1"/>
</dbReference>
<dbReference type="GO" id="GO:0000976">
    <property type="term" value="F:transcription cis-regulatory region binding"/>
    <property type="evidence" value="ECO:0007669"/>
    <property type="project" value="TreeGrafter"/>
</dbReference>
<dbReference type="InterPro" id="IPR009057">
    <property type="entry name" value="Homeodomain-like_sf"/>
</dbReference>
<reference evidence="4" key="1">
    <citation type="journal article" date="2020" name="mSystems">
        <title>Genome- and Community-Level Interaction Insights into Carbon Utilization and Element Cycling Functions of Hydrothermarchaeota in Hydrothermal Sediment.</title>
        <authorList>
            <person name="Zhou Z."/>
            <person name="Liu Y."/>
            <person name="Xu W."/>
            <person name="Pan J."/>
            <person name="Luo Z.H."/>
            <person name="Li M."/>
        </authorList>
    </citation>
    <scope>NUCLEOTIDE SEQUENCE [LARGE SCALE GENOMIC DNA]</scope>
    <source>
        <strain evidence="4">SpSt-349</strain>
    </source>
</reference>
<protein>
    <submittedName>
        <fullName evidence="4">TetR/AcrR family transcriptional regulator</fullName>
    </submittedName>
</protein>
<evidence type="ECO:0000256" key="1">
    <source>
        <dbReference type="ARBA" id="ARBA00023125"/>
    </source>
</evidence>
<dbReference type="PRINTS" id="PR00455">
    <property type="entry name" value="HTHTETR"/>
</dbReference>
<dbReference type="InterPro" id="IPR054422">
    <property type="entry name" value="TetR-like_HI_0893_C"/>
</dbReference>